<accession>A0ABV0R915</accession>
<name>A0ABV0R915_9TELE</name>
<gene>
    <name evidence="2" type="ORF">XENOCAPTIV_016376</name>
</gene>
<evidence type="ECO:0000313" key="2">
    <source>
        <dbReference type="EMBL" id="MEQ2204648.1"/>
    </source>
</evidence>
<organism evidence="2 3">
    <name type="scientific">Xenoophorus captivus</name>
    <dbReference type="NCBI Taxonomy" id="1517983"/>
    <lineage>
        <taxon>Eukaryota</taxon>
        <taxon>Metazoa</taxon>
        <taxon>Chordata</taxon>
        <taxon>Craniata</taxon>
        <taxon>Vertebrata</taxon>
        <taxon>Euteleostomi</taxon>
        <taxon>Actinopterygii</taxon>
        <taxon>Neopterygii</taxon>
        <taxon>Teleostei</taxon>
        <taxon>Neoteleostei</taxon>
        <taxon>Acanthomorphata</taxon>
        <taxon>Ovalentaria</taxon>
        <taxon>Atherinomorphae</taxon>
        <taxon>Cyprinodontiformes</taxon>
        <taxon>Goodeidae</taxon>
        <taxon>Xenoophorus</taxon>
    </lineage>
</organism>
<proteinExistence type="predicted"/>
<comment type="caution">
    <text evidence="2">The sequence shown here is derived from an EMBL/GenBank/DDBJ whole genome shotgun (WGS) entry which is preliminary data.</text>
</comment>
<protein>
    <submittedName>
        <fullName evidence="2">Uncharacterized protein</fullName>
    </submittedName>
</protein>
<dbReference type="Proteomes" id="UP001434883">
    <property type="component" value="Unassembled WGS sequence"/>
</dbReference>
<evidence type="ECO:0000256" key="1">
    <source>
        <dbReference type="SAM" id="MobiDB-lite"/>
    </source>
</evidence>
<keyword evidence="3" id="KW-1185">Reference proteome</keyword>
<reference evidence="2 3" key="1">
    <citation type="submission" date="2021-06" db="EMBL/GenBank/DDBJ databases">
        <authorList>
            <person name="Palmer J.M."/>
        </authorList>
    </citation>
    <scope>NUCLEOTIDE SEQUENCE [LARGE SCALE GENOMIC DNA]</scope>
    <source>
        <strain evidence="2 3">XC_2019</strain>
        <tissue evidence="2">Muscle</tissue>
    </source>
</reference>
<feature type="compositionally biased region" description="Basic residues" evidence="1">
    <location>
        <begin position="78"/>
        <end position="90"/>
    </location>
</feature>
<sequence>MHAPLVPQTGSGYPHLFASGRKEWMAGSSHQKKTLLFYNRPDRGWSLHGHGEVFRVLVKTQRNPRHMVRAFVDVIRGRKSRSTEKKRKKSTGPTHRTFPYSFPGAQTVLLGLDAAAAAPPELHLDRLFRGAPRSLLLPAGLSAWQRGLGDGGCVRAVRCGGRCACSPPGPLLLCYPGLRFKALLPAFPACFFLDVFLLEAQRSFGKTHGHKEDLGFYSLADLSLH</sequence>
<dbReference type="EMBL" id="JAHRIN010037008">
    <property type="protein sequence ID" value="MEQ2204648.1"/>
    <property type="molecule type" value="Genomic_DNA"/>
</dbReference>
<evidence type="ECO:0000313" key="3">
    <source>
        <dbReference type="Proteomes" id="UP001434883"/>
    </source>
</evidence>
<feature type="region of interest" description="Disordered" evidence="1">
    <location>
        <begin position="78"/>
        <end position="97"/>
    </location>
</feature>